<evidence type="ECO:0000313" key="4">
    <source>
        <dbReference type="Proteomes" id="UP000596739"/>
    </source>
</evidence>
<comment type="similarity">
    <text evidence="1">Belongs to the glycosyltransferase 2 family.</text>
</comment>
<comment type="caution">
    <text evidence="3">The sequence shown here is derived from an EMBL/GenBank/DDBJ whole genome shotgun (WGS) entry which is preliminary data.</text>
</comment>
<dbReference type="CDD" id="cd00761">
    <property type="entry name" value="Glyco_tranf_GTA_type"/>
    <property type="match status" value="1"/>
</dbReference>
<name>A0ABS1EP90_9CLOT</name>
<evidence type="ECO:0000256" key="1">
    <source>
        <dbReference type="ARBA" id="ARBA00006739"/>
    </source>
</evidence>
<evidence type="ECO:0000259" key="2">
    <source>
        <dbReference type="Pfam" id="PF00535"/>
    </source>
</evidence>
<dbReference type="PANTHER" id="PTHR43685">
    <property type="entry name" value="GLYCOSYLTRANSFERASE"/>
    <property type="match status" value="1"/>
</dbReference>
<proteinExistence type="inferred from homology"/>
<dbReference type="RefSeq" id="WP_200269196.1">
    <property type="nucleotide sequence ID" value="NZ_JAENHN010000034.1"/>
</dbReference>
<dbReference type="InterPro" id="IPR029044">
    <property type="entry name" value="Nucleotide-diphossugar_trans"/>
</dbReference>
<dbReference type="InterPro" id="IPR001173">
    <property type="entry name" value="Glyco_trans_2-like"/>
</dbReference>
<organism evidence="3 4">
    <name type="scientific">Clostridium yunnanense</name>
    <dbReference type="NCBI Taxonomy" id="2800325"/>
    <lineage>
        <taxon>Bacteria</taxon>
        <taxon>Bacillati</taxon>
        <taxon>Bacillota</taxon>
        <taxon>Clostridia</taxon>
        <taxon>Eubacteriales</taxon>
        <taxon>Clostridiaceae</taxon>
        <taxon>Clostridium</taxon>
    </lineage>
</organism>
<feature type="domain" description="Glycosyltransferase 2-like" evidence="2">
    <location>
        <begin position="3"/>
        <end position="124"/>
    </location>
</feature>
<keyword evidence="4" id="KW-1185">Reference proteome</keyword>
<sequence length="341" mass="41042">MVSIIMPTYNRCTSIEAAIQSVERQSYKDWELIIVDDCSSDDTSRIVERKMKVDERILYIRNSANMGPAATRNVGIYKARGEYLAFLDSDDEWMDYHLEESVSLLDNSDYQICSALWTEKKGDNCVNVAESDWFRESAKQMSSDLKVDISEKYWFFGNDFFEYIINTGFYCFHINTIVMDRRIVEKIGGFDEKLKASEDMDLLYRIFENYKLAFINREHFVYNFGNDNIYAFVERDRIYENRYKLDRKTKDKVLLNLKNKIEFFQKLDKRLKENKELYNNVKKSIKFNILRRYLTIFLLKSDNKDNKKERYVWNYASSLKDYLMILFYRNERYVNLYFCDD</sequence>
<dbReference type="EMBL" id="JAENHN010000034">
    <property type="protein sequence ID" value="MBK1811209.1"/>
    <property type="molecule type" value="Genomic_DNA"/>
</dbReference>
<protein>
    <submittedName>
        <fullName evidence="3">Glycosyltransferase family 2 protein</fullName>
    </submittedName>
</protein>
<evidence type="ECO:0000313" key="3">
    <source>
        <dbReference type="EMBL" id="MBK1811209.1"/>
    </source>
</evidence>
<dbReference type="Pfam" id="PF00535">
    <property type="entry name" value="Glycos_transf_2"/>
    <property type="match status" value="1"/>
</dbReference>
<accession>A0ABS1EP90</accession>
<reference evidence="4" key="1">
    <citation type="submission" date="2021-01" db="EMBL/GenBank/DDBJ databases">
        <title>Genome public.</title>
        <authorList>
            <person name="Liu C."/>
            <person name="Sun Q."/>
        </authorList>
    </citation>
    <scope>NUCLEOTIDE SEQUENCE [LARGE SCALE GENOMIC DNA]</scope>
    <source>
        <strain evidence="4">YIM B02505</strain>
    </source>
</reference>
<dbReference type="Proteomes" id="UP000596739">
    <property type="component" value="Unassembled WGS sequence"/>
</dbReference>
<dbReference type="SUPFAM" id="SSF53448">
    <property type="entry name" value="Nucleotide-diphospho-sugar transferases"/>
    <property type="match status" value="1"/>
</dbReference>
<dbReference type="PANTHER" id="PTHR43685:SF11">
    <property type="entry name" value="GLYCOSYLTRANSFERASE TAGX-RELATED"/>
    <property type="match status" value="1"/>
</dbReference>
<dbReference type="InterPro" id="IPR050834">
    <property type="entry name" value="Glycosyltransf_2"/>
</dbReference>
<gene>
    <name evidence="3" type="ORF">JHL18_11260</name>
</gene>
<dbReference type="Gene3D" id="3.90.550.10">
    <property type="entry name" value="Spore Coat Polysaccharide Biosynthesis Protein SpsA, Chain A"/>
    <property type="match status" value="1"/>
</dbReference>